<reference evidence="7" key="1">
    <citation type="journal article" date="2020" name="Stud. Mycol.">
        <title>101 Dothideomycetes genomes: a test case for predicting lifestyles and emergence of pathogens.</title>
        <authorList>
            <person name="Haridas S."/>
            <person name="Albert R."/>
            <person name="Binder M."/>
            <person name="Bloem J."/>
            <person name="Labutti K."/>
            <person name="Salamov A."/>
            <person name="Andreopoulos B."/>
            <person name="Baker S."/>
            <person name="Barry K."/>
            <person name="Bills G."/>
            <person name="Bluhm B."/>
            <person name="Cannon C."/>
            <person name="Castanera R."/>
            <person name="Culley D."/>
            <person name="Daum C."/>
            <person name="Ezra D."/>
            <person name="Gonzalez J."/>
            <person name="Henrissat B."/>
            <person name="Kuo A."/>
            <person name="Liang C."/>
            <person name="Lipzen A."/>
            <person name="Lutzoni F."/>
            <person name="Magnuson J."/>
            <person name="Mondo S."/>
            <person name="Nolan M."/>
            <person name="Ohm R."/>
            <person name="Pangilinan J."/>
            <person name="Park H.-J."/>
            <person name="Ramirez L."/>
            <person name="Alfaro M."/>
            <person name="Sun H."/>
            <person name="Tritt A."/>
            <person name="Yoshinaga Y."/>
            <person name="Zwiers L.-H."/>
            <person name="Turgeon B."/>
            <person name="Goodwin S."/>
            <person name="Spatafora J."/>
            <person name="Crous P."/>
            <person name="Grigoriev I."/>
        </authorList>
    </citation>
    <scope>NUCLEOTIDE SEQUENCE</scope>
    <source>
        <strain evidence="7">ATCC 74209</strain>
    </source>
</reference>
<dbReference type="GO" id="GO:0050660">
    <property type="term" value="F:flavin adenine dinucleotide binding"/>
    <property type="evidence" value="ECO:0007669"/>
    <property type="project" value="InterPro"/>
</dbReference>
<dbReference type="InterPro" id="IPR046373">
    <property type="entry name" value="Acyl-CoA_Oxase/DH_mid-dom_sf"/>
</dbReference>
<dbReference type="Gene3D" id="1.20.140.10">
    <property type="entry name" value="Butyryl-CoA Dehydrogenase, subunit A, domain 3"/>
    <property type="match status" value="1"/>
</dbReference>
<dbReference type="InterPro" id="IPR036250">
    <property type="entry name" value="AcylCo_DH-like_C"/>
</dbReference>
<accession>A0A9P4JFT8</accession>
<dbReference type="Proteomes" id="UP000799536">
    <property type="component" value="Unassembled WGS sequence"/>
</dbReference>
<evidence type="ECO:0000313" key="8">
    <source>
        <dbReference type="Proteomes" id="UP000799536"/>
    </source>
</evidence>
<dbReference type="Pfam" id="PF02771">
    <property type="entry name" value="Acyl-CoA_dh_N"/>
    <property type="match status" value="1"/>
</dbReference>
<evidence type="ECO:0000256" key="4">
    <source>
        <dbReference type="ARBA" id="ARBA00022827"/>
    </source>
</evidence>
<gene>
    <name evidence="7" type="ORF">GQ43DRAFT_424379</name>
</gene>
<dbReference type="InterPro" id="IPR013786">
    <property type="entry name" value="AcylCoA_DH/ox_N"/>
</dbReference>
<dbReference type="GO" id="GO:0046359">
    <property type="term" value="P:butyrate catabolic process"/>
    <property type="evidence" value="ECO:0007669"/>
    <property type="project" value="TreeGrafter"/>
</dbReference>
<dbReference type="PANTHER" id="PTHR43884">
    <property type="entry name" value="ACYL-COA DEHYDROGENASE"/>
    <property type="match status" value="1"/>
</dbReference>
<comment type="cofactor">
    <cofactor evidence="1">
        <name>FAD</name>
        <dbReference type="ChEBI" id="CHEBI:57692"/>
    </cofactor>
</comment>
<dbReference type="InterPro" id="IPR009100">
    <property type="entry name" value="AcylCoA_DH/oxidase_NM_dom_sf"/>
</dbReference>
<dbReference type="GO" id="GO:0033539">
    <property type="term" value="P:fatty acid beta-oxidation using acyl-CoA dehydrogenase"/>
    <property type="evidence" value="ECO:0007669"/>
    <property type="project" value="TreeGrafter"/>
</dbReference>
<dbReference type="GO" id="GO:0003995">
    <property type="term" value="F:acyl-CoA dehydrogenase activity"/>
    <property type="evidence" value="ECO:0007669"/>
    <property type="project" value="TreeGrafter"/>
</dbReference>
<evidence type="ECO:0000256" key="2">
    <source>
        <dbReference type="ARBA" id="ARBA00009347"/>
    </source>
</evidence>
<dbReference type="SUPFAM" id="SSF56645">
    <property type="entry name" value="Acyl-CoA dehydrogenase NM domain-like"/>
    <property type="match status" value="1"/>
</dbReference>
<keyword evidence="3" id="KW-0285">Flavoprotein</keyword>
<keyword evidence="8" id="KW-1185">Reference proteome</keyword>
<dbReference type="EMBL" id="ML994226">
    <property type="protein sequence ID" value="KAF2197519.1"/>
    <property type="molecule type" value="Genomic_DNA"/>
</dbReference>
<sequence length="438" mass="46888">MIDFTLSESQTALRNGAKQFAETVLSTAPALYNQHSDQRSRFESTLPIYRTAIAAGLIRGQIPVPLGGTATSPVDAALVVEEFYAIEPSVALTILGTGLGLTPLIMAGSKEQHDQFLKPFLSGKGEPLAAFVHSEPGGTANWLEEGAEGLGTTAWREGEEWIVNGEKLWTTSSAGWDKLGAELQCVVCRHTPKDQVPPSNPQTAASKILILLITRADIAANDSSAYTYLSEPTLLGHKSASSPHTRFTNFRVPAANLLAAPDGTGAKIVELTFGTSAAIVGAMSVGIMRAAFEAALSFAKSDTRGGKVKIIKRQSVADKLMDIKMRVEAARMLTWKAMSGLEREGGSWESKLEACLEAKIWCSEQVVPVVTDAMAVVGMKSYAGDQPFSRLLENAACLPLFDGGNLGVRRRQLERIIQSEGYEPWAGTYPPVSSTCGD</sequence>
<comment type="caution">
    <text evidence="7">The sequence shown here is derived from an EMBL/GenBank/DDBJ whole genome shotgun (WGS) entry which is preliminary data.</text>
</comment>
<dbReference type="CDD" id="cd00567">
    <property type="entry name" value="ACAD"/>
    <property type="match status" value="1"/>
</dbReference>
<dbReference type="Gene3D" id="1.10.540.10">
    <property type="entry name" value="Acyl-CoA dehydrogenase/oxidase, N-terminal domain"/>
    <property type="match status" value="1"/>
</dbReference>
<evidence type="ECO:0000256" key="1">
    <source>
        <dbReference type="ARBA" id="ARBA00001974"/>
    </source>
</evidence>
<feature type="domain" description="Acyl-CoA dehydrogenase/oxidase C-terminal" evidence="5">
    <location>
        <begin position="263"/>
        <end position="414"/>
    </location>
</feature>
<evidence type="ECO:0000256" key="3">
    <source>
        <dbReference type="ARBA" id="ARBA00022630"/>
    </source>
</evidence>
<evidence type="ECO:0000313" key="7">
    <source>
        <dbReference type="EMBL" id="KAF2197519.1"/>
    </source>
</evidence>
<dbReference type="Pfam" id="PF00441">
    <property type="entry name" value="Acyl-CoA_dh_1"/>
    <property type="match status" value="1"/>
</dbReference>
<comment type="similarity">
    <text evidence="2">Belongs to the acyl-CoA dehydrogenase family.</text>
</comment>
<dbReference type="AlphaFoldDB" id="A0A9P4JFT8"/>
<dbReference type="PANTHER" id="PTHR43884:SF12">
    <property type="entry name" value="ISOVALERYL-COA DEHYDROGENASE, MITOCHONDRIAL-RELATED"/>
    <property type="match status" value="1"/>
</dbReference>
<keyword evidence="4" id="KW-0274">FAD</keyword>
<proteinExistence type="inferred from homology"/>
<feature type="domain" description="Acyl-CoA dehydrogenase/oxidase N-terminal" evidence="6">
    <location>
        <begin position="7"/>
        <end position="124"/>
    </location>
</feature>
<organism evidence="7 8">
    <name type="scientific">Delitschia confertaspora ATCC 74209</name>
    <dbReference type="NCBI Taxonomy" id="1513339"/>
    <lineage>
        <taxon>Eukaryota</taxon>
        <taxon>Fungi</taxon>
        <taxon>Dikarya</taxon>
        <taxon>Ascomycota</taxon>
        <taxon>Pezizomycotina</taxon>
        <taxon>Dothideomycetes</taxon>
        <taxon>Pleosporomycetidae</taxon>
        <taxon>Pleosporales</taxon>
        <taxon>Delitschiaceae</taxon>
        <taxon>Delitschia</taxon>
    </lineage>
</organism>
<dbReference type="InterPro" id="IPR009075">
    <property type="entry name" value="AcylCo_DH/oxidase_C"/>
</dbReference>
<evidence type="ECO:0000259" key="6">
    <source>
        <dbReference type="Pfam" id="PF02771"/>
    </source>
</evidence>
<dbReference type="Gene3D" id="2.40.110.10">
    <property type="entry name" value="Butyryl-CoA Dehydrogenase, subunit A, domain 2"/>
    <property type="match status" value="1"/>
</dbReference>
<protein>
    <submittedName>
        <fullName evidence="7">Acyl-CoA dehydrogenase NM domain-like protein</fullName>
    </submittedName>
</protein>
<name>A0A9P4JFT8_9PLEO</name>
<dbReference type="InterPro" id="IPR037069">
    <property type="entry name" value="AcylCoA_DH/ox_N_sf"/>
</dbReference>
<dbReference type="OrthoDB" id="10016597at2759"/>
<evidence type="ECO:0000259" key="5">
    <source>
        <dbReference type="Pfam" id="PF00441"/>
    </source>
</evidence>
<dbReference type="SUPFAM" id="SSF47203">
    <property type="entry name" value="Acyl-CoA dehydrogenase C-terminal domain-like"/>
    <property type="match status" value="1"/>
</dbReference>